<dbReference type="PROSITE" id="PS50995">
    <property type="entry name" value="HTH_MARR_2"/>
    <property type="match status" value="1"/>
</dbReference>
<dbReference type="InterPro" id="IPR023187">
    <property type="entry name" value="Tscrpt_reg_MarR-type_CS"/>
</dbReference>
<evidence type="ECO:0000259" key="6">
    <source>
        <dbReference type="PROSITE" id="PS51186"/>
    </source>
</evidence>
<feature type="domain" description="N-acetyltransferase" evidence="6">
    <location>
        <begin position="167"/>
        <end position="323"/>
    </location>
</feature>
<evidence type="ECO:0000259" key="5">
    <source>
        <dbReference type="PROSITE" id="PS50995"/>
    </source>
</evidence>
<name>A0ABT8YM03_9HYPH</name>
<dbReference type="InterPro" id="IPR011991">
    <property type="entry name" value="ArsR-like_HTH"/>
</dbReference>
<evidence type="ECO:0000313" key="7">
    <source>
        <dbReference type="EMBL" id="MDO6964755.1"/>
    </source>
</evidence>
<evidence type="ECO:0000313" key="8">
    <source>
        <dbReference type="Proteomes" id="UP001174932"/>
    </source>
</evidence>
<keyword evidence="8" id="KW-1185">Reference proteome</keyword>
<evidence type="ECO:0000256" key="2">
    <source>
        <dbReference type="ARBA" id="ARBA00023015"/>
    </source>
</evidence>
<dbReference type="Pfam" id="PF00583">
    <property type="entry name" value="Acetyltransf_1"/>
    <property type="match status" value="1"/>
</dbReference>
<dbReference type="PANTHER" id="PTHR13947:SF37">
    <property type="entry name" value="LD18367P"/>
    <property type="match status" value="1"/>
</dbReference>
<dbReference type="InterPro" id="IPR036388">
    <property type="entry name" value="WH-like_DNA-bd_sf"/>
</dbReference>
<dbReference type="PROSITE" id="PS01117">
    <property type="entry name" value="HTH_MARR_1"/>
    <property type="match status" value="1"/>
</dbReference>
<protein>
    <submittedName>
        <fullName evidence="7">Bifunctional helix-turn-helix transcriptional regulator/GNAT family N-acetyltransferase</fullName>
    </submittedName>
</protein>
<dbReference type="PANTHER" id="PTHR13947">
    <property type="entry name" value="GNAT FAMILY N-ACETYLTRANSFERASE"/>
    <property type="match status" value="1"/>
</dbReference>
<dbReference type="InterPro" id="IPR000835">
    <property type="entry name" value="HTH_MarR-typ"/>
</dbReference>
<dbReference type="InterPro" id="IPR036390">
    <property type="entry name" value="WH_DNA-bd_sf"/>
</dbReference>
<accession>A0ABT8YM03</accession>
<evidence type="ECO:0000256" key="3">
    <source>
        <dbReference type="ARBA" id="ARBA00023125"/>
    </source>
</evidence>
<sequence>MSASLKHSDIHSVRDASRRMVRHLGFMQQTLAGTELSPSAVHAIIEIGASGSLTANRLAQILLLEKSTVSRLLARLLERGLIAESVHDGDGRSKLISLTEAGLALLADIDRFANLQVGRALHSLNADKRQVVVEGLDAYACALAQMRGGAQLYHPGNGPTNNVADSEILEGFLPGAIGRIAEMHGRYYARAWGFPPIFEAKVAAGLADFVPRLKRPANRLWLALQNGEIKGSAAIDGEDLGGGRAHLRWVIVEHDLRGTGTGRRLVAEAVKFCDDHGFAEIHLWTFRGLDAARKLYESFGFELAEEWVGAQWGFELPEQRFVRRV</sequence>
<evidence type="ECO:0000256" key="4">
    <source>
        <dbReference type="ARBA" id="ARBA00023163"/>
    </source>
</evidence>
<dbReference type="PRINTS" id="PR00598">
    <property type="entry name" value="HTHMARR"/>
</dbReference>
<organism evidence="7 8">
    <name type="scientific">Rhizobium alvei</name>
    <dbReference type="NCBI Taxonomy" id="1132659"/>
    <lineage>
        <taxon>Bacteria</taxon>
        <taxon>Pseudomonadati</taxon>
        <taxon>Pseudomonadota</taxon>
        <taxon>Alphaproteobacteria</taxon>
        <taxon>Hyphomicrobiales</taxon>
        <taxon>Rhizobiaceae</taxon>
        <taxon>Rhizobium/Agrobacterium group</taxon>
        <taxon>Rhizobium</taxon>
    </lineage>
</organism>
<dbReference type="EMBL" id="JAUOZU010000008">
    <property type="protein sequence ID" value="MDO6964755.1"/>
    <property type="molecule type" value="Genomic_DNA"/>
</dbReference>
<dbReference type="CDD" id="cd04301">
    <property type="entry name" value="NAT_SF"/>
    <property type="match status" value="1"/>
</dbReference>
<reference evidence="7" key="2">
    <citation type="submission" date="2023-07" db="EMBL/GenBank/DDBJ databases">
        <authorList>
            <person name="Shen H."/>
        </authorList>
    </citation>
    <scope>NUCLEOTIDE SEQUENCE</scope>
    <source>
        <strain evidence="7">TNR-22</strain>
    </source>
</reference>
<gene>
    <name evidence="7" type="ORF">Q4481_12375</name>
</gene>
<evidence type="ECO:0000256" key="1">
    <source>
        <dbReference type="ARBA" id="ARBA00022679"/>
    </source>
</evidence>
<dbReference type="SUPFAM" id="SSF55729">
    <property type="entry name" value="Acyl-CoA N-acyltransferases (Nat)"/>
    <property type="match status" value="1"/>
</dbReference>
<dbReference type="PROSITE" id="PS51186">
    <property type="entry name" value="GNAT"/>
    <property type="match status" value="1"/>
</dbReference>
<dbReference type="Gene3D" id="1.10.10.10">
    <property type="entry name" value="Winged helix-like DNA-binding domain superfamily/Winged helix DNA-binding domain"/>
    <property type="match status" value="1"/>
</dbReference>
<comment type="caution">
    <text evidence="7">The sequence shown here is derived from an EMBL/GenBank/DDBJ whole genome shotgun (WGS) entry which is preliminary data.</text>
</comment>
<dbReference type="InterPro" id="IPR016181">
    <property type="entry name" value="Acyl_CoA_acyltransferase"/>
</dbReference>
<proteinExistence type="predicted"/>
<dbReference type="Pfam" id="PF12802">
    <property type="entry name" value="MarR_2"/>
    <property type="match status" value="1"/>
</dbReference>
<keyword evidence="1" id="KW-0808">Transferase</keyword>
<keyword evidence="4" id="KW-0804">Transcription</keyword>
<keyword evidence="2" id="KW-0805">Transcription regulation</keyword>
<dbReference type="InterPro" id="IPR000182">
    <property type="entry name" value="GNAT_dom"/>
</dbReference>
<dbReference type="SUPFAM" id="SSF46785">
    <property type="entry name" value="Winged helix' DNA-binding domain"/>
    <property type="match status" value="1"/>
</dbReference>
<keyword evidence="3" id="KW-0238">DNA-binding</keyword>
<dbReference type="InterPro" id="IPR050769">
    <property type="entry name" value="NAT_camello-type"/>
</dbReference>
<dbReference type="SMART" id="SM00347">
    <property type="entry name" value="HTH_MARR"/>
    <property type="match status" value="1"/>
</dbReference>
<feature type="domain" description="HTH marR-type" evidence="5">
    <location>
        <begin position="1"/>
        <end position="141"/>
    </location>
</feature>
<dbReference type="RefSeq" id="WP_304376687.1">
    <property type="nucleotide sequence ID" value="NZ_JAUOZU010000008.1"/>
</dbReference>
<reference evidence="7" key="1">
    <citation type="journal article" date="2015" name="Int. J. Syst. Evol. Microbiol.">
        <title>Rhizobium alvei sp. nov., isolated from a freshwater river.</title>
        <authorList>
            <person name="Sheu S.Y."/>
            <person name="Huang H.W."/>
            <person name="Young C.C."/>
            <person name="Chen W.M."/>
        </authorList>
    </citation>
    <scope>NUCLEOTIDE SEQUENCE</scope>
    <source>
        <strain evidence="7">TNR-22</strain>
    </source>
</reference>
<dbReference type="CDD" id="cd00090">
    <property type="entry name" value="HTH_ARSR"/>
    <property type="match status" value="1"/>
</dbReference>
<dbReference type="Gene3D" id="3.40.630.30">
    <property type="match status" value="1"/>
</dbReference>
<dbReference type="Proteomes" id="UP001174932">
    <property type="component" value="Unassembled WGS sequence"/>
</dbReference>